<dbReference type="EMBL" id="CM042018">
    <property type="protein sequence ID" value="KAI3826675.1"/>
    <property type="molecule type" value="Genomic_DNA"/>
</dbReference>
<accession>A0ACB9K396</accession>
<reference evidence="2" key="1">
    <citation type="journal article" date="2022" name="Mol. Ecol. Resour.">
        <title>The genomes of chicory, endive, great burdock and yacon provide insights into Asteraceae palaeo-polyploidization history and plant inulin production.</title>
        <authorList>
            <person name="Fan W."/>
            <person name="Wang S."/>
            <person name="Wang H."/>
            <person name="Wang A."/>
            <person name="Jiang F."/>
            <person name="Liu H."/>
            <person name="Zhao H."/>
            <person name="Xu D."/>
            <person name="Zhang Y."/>
        </authorList>
    </citation>
    <scope>NUCLEOTIDE SEQUENCE [LARGE SCALE GENOMIC DNA]</scope>
    <source>
        <strain evidence="2">cv. Yunnan</strain>
    </source>
</reference>
<evidence type="ECO:0000313" key="1">
    <source>
        <dbReference type="EMBL" id="KAI3826675.1"/>
    </source>
</evidence>
<dbReference type="Proteomes" id="UP001056120">
    <property type="component" value="Linkage Group LG01"/>
</dbReference>
<comment type="caution">
    <text evidence="1">The sequence shown here is derived from an EMBL/GenBank/DDBJ whole genome shotgun (WGS) entry which is preliminary data.</text>
</comment>
<protein>
    <submittedName>
        <fullName evidence="1">Uncharacterized protein</fullName>
    </submittedName>
</protein>
<evidence type="ECO:0000313" key="2">
    <source>
        <dbReference type="Proteomes" id="UP001056120"/>
    </source>
</evidence>
<reference evidence="1 2" key="2">
    <citation type="journal article" date="2022" name="Mol. Ecol. Resour.">
        <title>The genomes of chicory, endive, great burdock and yacon provide insights into Asteraceae paleo-polyploidization history and plant inulin production.</title>
        <authorList>
            <person name="Fan W."/>
            <person name="Wang S."/>
            <person name="Wang H."/>
            <person name="Wang A."/>
            <person name="Jiang F."/>
            <person name="Liu H."/>
            <person name="Zhao H."/>
            <person name="Xu D."/>
            <person name="Zhang Y."/>
        </authorList>
    </citation>
    <scope>NUCLEOTIDE SEQUENCE [LARGE SCALE GENOMIC DNA]</scope>
    <source>
        <strain evidence="2">cv. Yunnan</strain>
        <tissue evidence="1">Leaves</tissue>
    </source>
</reference>
<organism evidence="1 2">
    <name type="scientific">Smallanthus sonchifolius</name>
    <dbReference type="NCBI Taxonomy" id="185202"/>
    <lineage>
        <taxon>Eukaryota</taxon>
        <taxon>Viridiplantae</taxon>
        <taxon>Streptophyta</taxon>
        <taxon>Embryophyta</taxon>
        <taxon>Tracheophyta</taxon>
        <taxon>Spermatophyta</taxon>
        <taxon>Magnoliopsida</taxon>
        <taxon>eudicotyledons</taxon>
        <taxon>Gunneridae</taxon>
        <taxon>Pentapetalae</taxon>
        <taxon>asterids</taxon>
        <taxon>campanulids</taxon>
        <taxon>Asterales</taxon>
        <taxon>Asteraceae</taxon>
        <taxon>Asteroideae</taxon>
        <taxon>Heliantheae alliance</taxon>
        <taxon>Millerieae</taxon>
        <taxon>Smallanthus</taxon>
    </lineage>
</organism>
<sequence>MASMNRPSIGSGRDMIEMVTGCPENGIQILLGPRPFIMDLTGTASGHRIRIDINRLLCMRQNSGGHREVSVVIALVKVVCKVKPEGLMLTNNNFDKA</sequence>
<proteinExistence type="predicted"/>
<name>A0ACB9K396_9ASTR</name>
<gene>
    <name evidence="1" type="ORF">L1987_00727</name>
</gene>
<keyword evidence="2" id="KW-1185">Reference proteome</keyword>